<gene>
    <name evidence="1" type="ORF">L2A60_01255</name>
</gene>
<dbReference type="Proteomes" id="UP001521209">
    <property type="component" value="Unassembled WGS sequence"/>
</dbReference>
<sequence>MADLSLVYGGDLAIGATGDLAISTGSALTEQRVLRRLLTNPDDYIWQLSYGAGLGRFVGAAGAAGQIAAVARAQLHQETRVAQTPLPRIGVNHADPSGIAMTIDYRDAMTGQSVALTLPG</sequence>
<evidence type="ECO:0008006" key="3">
    <source>
        <dbReference type="Google" id="ProtNLM"/>
    </source>
</evidence>
<protein>
    <recommendedName>
        <fullName evidence="3">Phage tail protein</fullName>
    </recommendedName>
</protein>
<organism evidence="1 2">
    <name type="scientific">Acidiphilium iwatense</name>
    <dbReference type="NCBI Taxonomy" id="768198"/>
    <lineage>
        <taxon>Bacteria</taxon>
        <taxon>Pseudomonadati</taxon>
        <taxon>Pseudomonadota</taxon>
        <taxon>Alphaproteobacteria</taxon>
        <taxon>Acetobacterales</taxon>
        <taxon>Acidocellaceae</taxon>
        <taxon>Acidiphilium</taxon>
    </lineage>
</organism>
<evidence type="ECO:0000313" key="1">
    <source>
        <dbReference type="EMBL" id="MCF3945312.1"/>
    </source>
</evidence>
<comment type="caution">
    <text evidence="1">The sequence shown here is derived from an EMBL/GenBank/DDBJ whole genome shotgun (WGS) entry which is preliminary data.</text>
</comment>
<proteinExistence type="predicted"/>
<dbReference type="EMBL" id="JAKGBZ010000001">
    <property type="protein sequence ID" value="MCF3945312.1"/>
    <property type="molecule type" value="Genomic_DNA"/>
</dbReference>
<keyword evidence="2" id="KW-1185">Reference proteome</keyword>
<accession>A0ABS9DV15</accession>
<dbReference type="RefSeq" id="WP_235702545.1">
    <property type="nucleotide sequence ID" value="NZ_JAKGBZ010000001.1"/>
</dbReference>
<evidence type="ECO:0000313" key="2">
    <source>
        <dbReference type="Proteomes" id="UP001521209"/>
    </source>
</evidence>
<reference evidence="1 2" key="1">
    <citation type="submission" date="2022-01" db="EMBL/GenBank/DDBJ databases">
        <authorList>
            <person name="Won M."/>
            <person name="Kim S.-J."/>
            <person name="Kwon S.-W."/>
        </authorList>
    </citation>
    <scope>NUCLEOTIDE SEQUENCE [LARGE SCALE GENOMIC DNA]</scope>
    <source>
        <strain evidence="1 2">KCTC 23505</strain>
    </source>
</reference>
<dbReference type="Gene3D" id="3.10.450.40">
    <property type="match status" value="1"/>
</dbReference>
<name>A0ABS9DV15_9PROT</name>